<dbReference type="PANTHER" id="PTHR43695:SF1">
    <property type="entry name" value="RHAMNOGALACTURONAN ACETYLESTERASE"/>
    <property type="match status" value="1"/>
</dbReference>
<feature type="domain" description="SGNH hydrolase-type esterase" evidence="4">
    <location>
        <begin position="38"/>
        <end position="234"/>
    </location>
</feature>
<evidence type="ECO:0000313" key="5">
    <source>
        <dbReference type="EMBL" id="CAG8956681.1"/>
    </source>
</evidence>
<keyword evidence="6" id="KW-1185">Reference proteome</keyword>
<evidence type="ECO:0000256" key="1">
    <source>
        <dbReference type="ARBA" id="ARBA00008668"/>
    </source>
</evidence>
<dbReference type="InterPro" id="IPR013830">
    <property type="entry name" value="SGNH_hydro"/>
</dbReference>
<dbReference type="OrthoDB" id="2141316at2759"/>
<feature type="signal peptide" evidence="3">
    <location>
        <begin position="1"/>
        <end position="24"/>
    </location>
</feature>
<evidence type="ECO:0000259" key="4">
    <source>
        <dbReference type="Pfam" id="PF13472"/>
    </source>
</evidence>
<evidence type="ECO:0000256" key="3">
    <source>
        <dbReference type="SAM" id="SignalP"/>
    </source>
</evidence>
<dbReference type="Proteomes" id="UP000696280">
    <property type="component" value="Unassembled WGS sequence"/>
</dbReference>
<sequence length="267" mass="27353">MKSSVCIFTAVMATFAVAAPASEASDIEKRAVPTVWLAGDSTMALGGGGGVTQGWGVYLPYSLTGVNVVNKAIGGRSARSFSDEGRFDAIAKDVVAGDIVIMEYGHNDGGSLTPTDNGRTDCVGAGSETCTTAAGVVVQTYPTYLTRAAKSMTAKGAKVIISSPTPNNVCEGGTCSYTAPRFTEYGRIVVKNVGSAASFVDHGLYVANRYIALGAAATTAFYPTDHTHTSPAGADSVAGQFVKALVCSKNPFLAAYVKNSTIVGTCA</sequence>
<comment type="caution">
    <text evidence="5">The sequence shown here is derived from an EMBL/GenBank/DDBJ whole genome shotgun (WGS) entry which is preliminary data.</text>
</comment>
<dbReference type="InterPro" id="IPR037459">
    <property type="entry name" value="RhgT-like"/>
</dbReference>
<dbReference type="GO" id="GO:0016787">
    <property type="term" value="F:hydrolase activity"/>
    <property type="evidence" value="ECO:0007669"/>
    <property type="project" value="UniProtKB-KW"/>
</dbReference>
<dbReference type="EMBL" id="CAJVRL010000072">
    <property type="protein sequence ID" value="CAG8956681.1"/>
    <property type="molecule type" value="Genomic_DNA"/>
</dbReference>
<keyword evidence="3" id="KW-0732">Signal</keyword>
<dbReference type="Pfam" id="PF13472">
    <property type="entry name" value="Lipase_GDSL_2"/>
    <property type="match status" value="1"/>
</dbReference>
<accession>A0A9N9KZ32</accession>
<dbReference type="PANTHER" id="PTHR43695">
    <property type="entry name" value="PUTATIVE (AFU_ORTHOLOGUE AFUA_2G17250)-RELATED"/>
    <property type="match status" value="1"/>
</dbReference>
<organism evidence="5 6">
    <name type="scientific">Hymenoscyphus fraxineus</name>
    <dbReference type="NCBI Taxonomy" id="746836"/>
    <lineage>
        <taxon>Eukaryota</taxon>
        <taxon>Fungi</taxon>
        <taxon>Dikarya</taxon>
        <taxon>Ascomycota</taxon>
        <taxon>Pezizomycotina</taxon>
        <taxon>Leotiomycetes</taxon>
        <taxon>Helotiales</taxon>
        <taxon>Helotiaceae</taxon>
        <taxon>Hymenoscyphus</taxon>
    </lineage>
</organism>
<comment type="similarity">
    <text evidence="1">Belongs to the 'GDSL' lipolytic enzyme family.</text>
</comment>
<dbReference type="AlphaFoldDB" id="A0A9N9KZ32"/>
<name>A0A9N9KZ32_9HELO</name>
<gene>
    <name evidence="5" type="ORF">HYFRA_00012225</name>
</gene>
<keyword evidence="2" id="KW-0378">Hydrolase</keyword>
<evidence type="ECO:0000256" key="2">
    <source>
        <dbReference type="ARBA" id="ARBA00022801"/>
    </source>
</evidence>
<proteinExistence type="inferred from homology"/>
<reference evidence="5" key="1">
    <citation type="submission" date="2021-07" db="EMBL/GenBank/DDBJ databases">
        <authorList>
            <person name="Durling M."/>
        </authorList>
    </citation>
    <scope>NUCLEOTIDE SEQUENCE</scope>
</reference>
<dbReference type="Gene3D" id="3.40.50.1110">
    <property type="entry name" value="SGNH hydrolase"/>
    <property type="match status" value="1"/>
</dbReference>
<dbReference type="SUPFAM" id="SSF52266">
    <property type="entry name" value="SGNH hydrolase"/>
    <property type="match status" value="1"/>
</dbReference>
<dbReference type="InterPro" id="IPR036514">
    <property type="entry name" value="SGNH_hydro_sf"/>
</dbReference>
<evidence type="ECO:0000313" key="6">
    <source>
        <dbReference type="Proteomes" id="UP000696280"/>
    </source>
</evidence>
<feature type="chain" id="PRO_5040186663" description="SGNH hydrolase-type esterase domain-containing protein" evidence="3">
    <location>
        <begin position="25"/>
        <end position="267"/>
    </location>
</feature>
<protein>
    <recommendedName>
        <fullName evidence="4">SGNH hydrolase-type esterase domain-containing protein</fullName>
    </recommendedName>
</protein>